<dbReference type="InterPro" id="IPR058636">
    <property type="entry name" value="Beta-barrel_YknX"/>
</dbReference>
<dbReference type="PRINTS" id="PR01490">
    <property type="entry name" value="RTXTOXIND"/>
</dbReference>
<reference evidence="8" key="1">
    <citation type="submission" date="2020-07" db="EMBL/GenBank/DDBJ databases">
        <title>Huge and variable diversity of episymbiotic CPR bacteria and DPANN archaea in groundwater ecosystems.</title>
        <authorList>
            <person name="He C.Y."/>
            <person name="Keren R."/>
            <person name="Whittaker M."/>
            <person name="Farag I.F."/>
            <person name="Doudna J."/>
            <person name="Cate J.H.D."/>
            <person name="Banfield J.F."/>
        </authorList>
    </citation>
    <scope>NUCLEOTIDE SEQUENCE</scope>
    <source>
        <strain evidence="8">NC_groundwater_191_Ag_S-0.1um_45_8</strain>
    </source>
</reference>
<gene>
    <name evidence="8" type="ORF">HYT38_02790</name>
</gene>
<dbReference type="Gene3D" id="2.40.50.100">
    <property type="match status" value="1"/>
</dbReference>
<feature type="compositionally biased region" description="Gly residues" evidence="4">
    <location>
        <begin position="584"/>
        <end position="599"/>
    </location>
</feature>
<dbReference type="Gene3D" id="2.40.420.20">
    <property type="match status" value="1"/>
</dbReference>
<evidence type="ECO:0000313" key="9">
    <source>
        <dbReference type="Proteomes" id="UP000786662"/>
    </source>
</evidence>
<feature type="transmembrane region" description="Helical" evidence="5">
    <location>
        <begin position="21"/>
        <end position="43"/>
    </location>
</feature>
<organism evidence="8 9">
    <name type="scientific">Candidatus Sungiibacteriota bacterium</name>
    <dbReference type="NCBI Taxonomy" id="2750080"/>
    <lineage>
        <taxon>Bacteria</taxon>
        <taxon>Candidatus Sungiibacteriota</taxon>
    </lineage>
</organism>
<comment type="subcellular location">
    <subcellularLocation>
        <location evidence="1">Cell envelope</location>
    </subcellularLocation>
</comment>
<dbReference type="InterPro" id="IPR058625">
    <property type="entry name" value="MdtA-like_BSH"/>
</dbReference>
<dbReference type="Gene3D" id="2.40.30.170">
    <property type="match status" value="1"/>
</dbReference>
<evidence type="ECO:0000313" key="8">
    <source>
        <dbReference type="EMBL" id="MBI2052572.1"/>
    </source>
</evidence>
<dbReference type="GO" id="GO:0030313">
    <property type="term" value="C:cell envelope"/>
    <property type="evidence" value="ECO:0007669"/>
    <property type="project" value="UniProtKB-SubCell"/>
</dbReference>
<evidence type="ECO:0000256" key="3">
    <source>
        <dbReference type="SAM" id="Coils"/>
    </source>
</evidence>
<evidence type="ECO:0000256" key="4">
    <source>
        <dbReference type="SAM" id="MobiDB-lite"/>
    </source>
</evidence>
<dbReference type="PANTHER" id="PTHR32347">
    <property type="entry name" value="EFFLUX SYSTEM COMPONENT YKNX-RELATED"/>
    <property type="match status" value="1"/>
</dbReference>
<dbReference type="Gene3D" id="1.10.287.470">
    <property type="entry name" value="Helix hairpin bin"/>
    <property type="match status" value="1"/>
</dbReference>
<name>A0A9D6DPM2_9BACT</name>
<dbReference type="Proteomes" id="UP000786662">
    <property type="component" value="Unassembled WGS sequence"/>
</dbReference>
<evidence type="ECO:0000256" key="2">
    <source>
        <dbReference type="ARBA" id="ARBA00023054"/>
    </source>
</evidence>
<evidence type="ECO:0000256" key="5">
    <source>
        <dbReference type="SAM" id="Phobius"/>
    </source>
</evidence>
<protein>
    <submittedName>
        <fullName evidence="8">HlyD family efflux transporter periplasmic adaptor subunit</fullName>
    </submittedName>
</protein>
<accession>A0A9D6DPM2</accession>
<evidence type="ECO:0000259" key="6">
    <source>
        <dbReference type="Pfam" id="PF25917"/>
    </source>
</evidence>
<dbReference type="PANTHER" id="PTHR32347:SF23">
    <property type="entry name" value="BLL5650 PROTEIN"/>
    <property type="match status" value="1"/>
</dbReference>
<sequence>MKTFFKKIITHKYVLGLVKYVSVHKLISLIIGLGVMWSGYWGIGVLTDDGSETRYVLAAAERGTLTVSLTGSGQVSASDQVDVKTKVSGDVVYVGLKNGDAVKAGTLIAQLDARDALKTVRDAEANLESAKIALAKLKKPADDLSLIQAQNSFDQARENLEKSYDDGFNSVADAFLELPEVMQGLQDILYGTDLSAGQSNVAAYSDMVKNYNAVAPIYKTDAETKYISARNAYDKSFNAYKSASRFFGNETVKNLISDVYETTKLVAEAVKSADNLLSLVKDEMTERNLAAPVLLADHQALLSDYTGKTNAHLNSLLSAKDTIISSGRAVSEKTEALEKLKQGADELDLSSQELTVRQKENALKDAREKLADYYIRAPFEGTLAKLDTKKSDNVSAGSIAATIITSEKFAEISLNEIDIAKIKMGQKAALTFDAVDGLTLAGEVAEADIVGTVSQGVVTYNIKIGFNADDERIKPGMSVTAEITTNVKENVLMVPASAVKTQGRMRYVETINQAATGREGLAQTAPGVVLPAAPRRQPVEVGLSGETNIEIINGLNEGDKVVVRTIAPASVSAAPSAPSIFGSPTGGNRGGGGNIRIPR</sequence>
<feature type="domain" description="YknX-like beta-barrel" evidence="7">
    <location>
        <begin position="413"/>
        <end position="483"/>
    </location>
</feature>
<feature type="coiled-coil region" evidence="3">
    <location>
        <begin position="349"/>
        <end position="376"/>
    </location>
</feature>
<dbReference type="Pfam" id="PF25990">
    <property type="entry name" value="Beta-barrel_YknX"/>
    <property type="match status" value="1"/>
</dbReference>
<dbReference type="InterPro" id="IPR050465">
    <property type="entry name" value="UPF0194_transport"/>
</dbReference>
<dbReference type="EMBL" id="JACOYY010000075">
    <property type="protein sequence ID" value="MBI2052572.1"/>
    <property type="molecule type" value="Genomic_DNA"/>
</dbReference>
<dbReference type="Pfam" id="PF25917">
    <property type="entry name" value="BSH_RND"/>
    <property type="match status" value="1"/>
</dbReference>
<keyword evidence="5" id="KW-1133">Transmembrane helix</keyword>
<proteinExistence type="predicted"/>
<comment type="caution">
    <text evidence="8">The sequence shown here is derived from an EMBL/GenBank/DDBJ whole genome shotgun (WGS) entry which is preliminary data.</text>
</comment>
<keyword evidence="5" id="KW-0812">Transmembrane</keyword>
<evidence type="ECO:0000256" key="1">
    <source>
        <dbReference type="ARBA" id="ARBA00004196"/>
    </source>
</evidence>
<keyword evidence="2 3" id="KW-0175">Coiled coil</keyword>
<evidence type="ECO:0000259" key="7">
    <source>
        <dbReference type="Pfam" id="PF25990"/>
    </source>
</evidence>
<feature type="region of interest" description="Disordered" evidence="4">
    <location>
        <begin position="574"/>
        <end position="599"/>
    </location>
</feature>
<dbReference type="SUPFAM" id="SSF111369">
    <property type="entry name" value="HlyD-like secretion proteins"/>
    <property type="match status" value="1"/>
</dbReference>
<feature type="domain" description="Multidrug resistance protein MdtA-like barrel-sandwich hybrid" evidence="6">
    <location>
        <begin position="80"/>
        <end position="405"/>
    </location>
</feature>
<keyword evidence="5" id="KW-0472">Membrane</keyword>
<dbReference type="AlphaFoldDB" id="A0A9D6DPM2"/>